<dbReference type="SUPFAM" id="SSF81878">
    <property type="entry name" value="BRCA2 tower domain"/>
    <property type="match status" value="1"/>
</dbReference>
<dbReference type="InterPro" id="IPR012340">
    <property type="entry name" value="NA-bd_OB-fold"/>
</dbReference>
<feature type="compositionally biased region" description="Polar residues" evidence="1">
    <location>
        <begin position="1195"/>
        <end position="1205"/>
    </location>
</feature>
<feature type="region of interest" description="Disordered" evidence="1">
    <location>
        <begin position="467"/>
        <end position="486"/>
    </location>
</feature>
<keyword evidence="5" id="KW-1185">Reference proteome</keyword>
<accession>A0ABR2W7D4</accession>
<feature type="compositionally biased region" description="Polar residues" evidence="1">
    <location>
        <begin position="156"/>
        <end position="174"/>
    </location>
</feature>
<gene>
    <name evidence="4" type="ORF">K7432_002942</name>
</gene>
<feature type="region of interest" description="Disordered" evidence="1">
    <location>
        <begin position="324"/>
        <end position="365"/>
    </location>
</feature>
<comment type="caution">
    <text evidence="4">The sequence shown here is derived from an EMBL/GenBank/DDBJ whole genome shotgun (WGS) entry which is preliminary data.</text>
</comment>
<feature type="compositionally biased region" description="Low complexity" evidence="1">
    <location>
        <begin position="324"/>
        <end position="334"/>
    </location>
</feature>
<feature type="compositionally biased region" description="Polar residues" evidence="1">
    <location>
        <begin position="1164"/>
        <end position="1178"/>
    </location>
</feature>
<organism evidence="4 5">
    <name type="scientific">Basidiobolus ranarum</name>
    <dbReference type="NCBI Taxonomy" id="34480"/>
    <lineage>
        <taxon>Eukaryota</taxon>
        <taxon>Fungi</taxon>
        <taxon>Fungi incertae sedis</taxon>
        <taxon>Zoopagomycota</taxon>
        <taxon>Entomophthoromycotina</taxon>
        <taxon>Basidiobolomycetes</taxon>
        <taxon>Basidiobolales</taxon>
        <taxon>Basidiobolaceae</taxon>
        <taxon>Basidiobolus</taxon>
    </lineage>
</organism>
<dbReference type="PANTHER" id="PTHR11289:SF0">
    <property type="entry name" value="BREAST CANCER TYPE 2 SUSCEPTIBILITY PROTEIN"/>
    <property type="match status" value="1"/>
</dbReference>
<dbReference type="Gene3D" id="2.40.50.140">
    <property type="entry name" value="Nucleic acid-binding proteins"/>
    <property type="match status" value="3"/>
</dbReference>
<evidence type="ECO:0008006" key="6">
    <source>
        <dbReference type="Google" id="ProtNLM"/>
    </source>
</evidence>
<dbReference type="Proteomes" id="UP001479436">
    <property type="component" value="Unassembled WGS sequence"/>
</dbReference>
<feature type="compositionally biased region" description="Polar residues" evidence="1">
    <location>
        <begin position="471"/>
        <end position="486"/>
    </location>
</feature>
<feature type="region of interest" description="Disordered" evidence="1">
    <location>
        <begin position="139"/>
        <end position="191"/>
    </location>
</feature>
<evidence type="ECO:0000256" key="1">
    <source>
        <dbReference type="SAM" id="MobiDB-lite"/>
    </source>
</evidence>
<proteinExistence type="predicted"/>
<dbReference type="InterPro" id="IPR015187">
    <property type="entry name" value="BRCA2_OB_1"/>
</dbReference>
<dbReference type="Pfam" id="PF09103">
    <property type="entry name" value="BRCA-2_OB1"/>
    <property type="match status" value="1"/>
</dbReference>
<dbReference type="EMBL" id="JASJQH010006959">
    <property type="protein sequence ID" value="KAK9722095.1"/>
    <property type="molecule type" value="Genomic_DNA"/>
</dbReference>
<evidence type="ECO:0000259" key="3">
    <source>
        <dbReference type="Pfam" id="PF09169"/>
    </source>
</evidence>
<dbReference type="SUPFAM" id="SSF50249">
    <property type="entry name" value="Nucleic acid-binding proteins"/>
    <property type="match status" value="2"/>
</dbReference>
<dbReference type="InterPro" id="IPR015525">
    <property type="entry name" value="BRCA2"/>
</dbReference>
<reference evidence="4 5" key="1">
    <citation type="submission" date="2023-04" db="EMBL/GenBank/DDBJ databases">
        <title>Genome of Basidiobolus ranarum AG-B5.</title>
        <authorList>
            <person name="Stajich J.E."/>
            <person name="Carter-House D."/>
            <person name="Gryganskyi A."/>
        </authorList>
    </citation>
    <scope>NUCLEOTIDE SEQUENCE [LARGE SCALE GENOMIC DNA]</scope>
    <source>
        <strain evidence="4 5">AG-B5</strain>
    </source>
</reference>
<evidence type="ECO:0000259" key="2">
    <source>
        <dbReference type="Pfam" id="PF09103"/>
    </source>
</evidence>
<dbReference type="PANTHER" id="PTHR11289">
    <property type="entry name" value="BREAST CANCER TYPE 2 SUSCEPTIBILITY PROTEIN BRCA2"/>
    <property type="match status" value="1"/>
</dbReference>
<feature type="compositionally biased region" description="Polar residues" evidence="1">
    <location>
        <begin position="429"/>
        <end position="439"/>
    </location>
</feature>
<protein>
    <recommendedName>
        <fullName evidence="6">Breast cancer type 2 susceptibility protein</fullName>
    </recommendedName>
</protein>
<name>A0ABR2W7D4_9FUNG</name>
<feature type="compositionally biased region" description="Polar residues" evidence="1">
    <location>
        <begin position="1213"/>
        <end position="1229"/>
    </location>
</feature>
<dbReference type="CDD" id="cd04493">
    <property type="entry name" value="BRCA2DBD_OB1"/>
    <property type="match status" value="1"/>
</dbReference>
<feature type="compositionally biased region" description="Basic and acidic residues" evidence="1">
    <location>
        <begin position="1184"/>
        <end position="1194"/>
    </location>
</feature>
<evidence type="ECO:0000313" key="4">
    <source>
        <dbReference type="EMBL" id="KAK9722095.1"/>
    </source>
</evidence>
<feature type="region of interest" description="Disordered" evidence="1">
    <location>
        <begin position="379"/>
        <end position="462"/>
    </location>
</feature>
<feature type="region of interest" description="Disordered" evidence="1">
    <location>
        <begin position="1307"/>
        <end position="1328"/>
    </location>
</feature>
<feature type="domain" description="Breast cancer type 2 susceptibility protein helical" evidence="3">
    <location>
        <begin position="1365"/>
        <end position="1490"/>
    </location>
</feature>
<dbReference type="InterPro" id="IPR036315">
    <property type="entry name" value="BRCA2_hlx_sf"/>
</dbReference>
<dbReference type="Pfam" id="PF21318">
    <property type="entry name" value="BRCA2DBD_OB2"/>
    <property type="match status" value="1"/>
</dbReference>
<sequence>MGQSKERNFSFQCPRGNTFILQKFYNDGTEQGHKNLNEDDDDDDGWWSVVPQHIQKEINEKFHAEQIVSVIEETSNVNTNEELHTPETQRYYKIKTPSTRLQTSRNSDNEELIPTQQTTQLIRDKTPIYEKFSPESVENLTFGNKTPSRNSEKFKSLTSTPTTVLMNSNTSSRNRYSHSIPGSPLSHMHDGDEDLSPYISISKLLDQNLGDSPGWLSSPTQRVQFSSSNSTQIISQKPSMVSTPFAKIRRFSFGGVSRQSLEHSPSMPWSPLDTPSRVKSRKGLQEWSIDDGDNVSTPVEYLRNTEDNPKQDNILDYGSTKQSIINASSSSSNSTEHQEEAKPLDTLSIRLPSRSPNTPTTSGDIIPAISDMILLKSSDHMSSSNPLEFEGKEAERTQCENTEPYNEKGDSQDSIPLDSVDLGGVERSLSPSLFENTSNHSEHSSADSTDLPSDGEQCEDEEGEICDISNLPHNTSSPSPNANVEQISQEPPLPLIENEVVLNSKGASNTNNPEEKQQDCIGEDPVIDNEANEQHDIQNVSELEMNVNESVKLSTTSTQVESDQHEPQEMIEKQSTEVSTSIEEHPCLFEITAPLDLTILESKGFRTGSGRLLPLPNKTKLREAEHALLLNEPINVGKSNTSMFRAKTLGALAQEAKIKSLYQKNVQASSKIAEHDALTIDKPSGDNETLLTNKRVSDGNSLINSDSFPPVAIISKKPRLMEDQASETIETNPNDNLFSYDEKPDFNAMENTLLTFGGFSTGKGKRLQPPDKASLRKAMGVFEAIPAISTSNSNEVNDLPGPAEEQSVENDSELIIQSPYKDRINTPNNAKRSLADTELLTSSKKRSLKKTYPLALDDYNDTDNTFPSTSMTSEAVTNPLAEDLRDEFHDLDVATIVSKFGGFTSGFRSGLGSSNNRPPESNEVVMSDTFLNSKNENNYMVDNIDGSLPDSSKQKVKDVPLTAKADTPIKRNLFSGGSLSIGNARAFVSPFKSPLQKVNETNIGAVETSGSTEETPANSFTCGFSTGGGKKLNPPSEDAMKKASSIFHDLDEKDPLPSFSTSSGKKLATPSKSSLERAYKLFSDTDEANNLNTSPSHDHPAILSNLGFSTGTGKKLAAPSESSLQKAKELFNQDVLDPLDNDIGFANETTTMPSPKKTGVSIAPVQTDNQPYSPSPFSKNKVLHPIEARQRNIEKSPSSSRNPQDLSKHDISIGQTSSTPQRNTSSVEELGTNTVEYETNAKNTPTHPFRPAHSRIGLKPMFKTPIRKSTNVNNTSDSNFSFMKSPIDKNVVDILPKAQFSTPKPARKRLTKPFKSPMMSPRPKTPINLPVVSQKMTRLPDEEISSASALPSRSSDIFNMNATTSRISLRSFLQYPANKDIDELRKHNLPVEIVNIDPSNAAQYCFKNSTTDSQSKFTDDRWGFEDAHKEMMSLGCKSPQFSDRWTENHYRWIIWKIASFIRSYPAKFSKWWSPERVMNQLRYRYEKEINLGHRSALKRIIERDDSPAKPMVLCVSAIIENKSLDTNNNRAEAVTDDAIQAPSKYVLELTDGWYSLRTHIDKPLQRAIDSKKLQIGYKLSIVGARLVGSTEATPALEVSESTCLKISSNSCRIALWDAKLGYCRSSFKVSLGAISAEGGLIPCVDVIVMRKYPMCYMEIQPDGSKVFRNAKDEEVKERENQDQIAAEARTLLDRYTLDKKTSTSKPSGKKKNVENIESGQELYEEMSNQLDPAGFLENLTPTQKVRLEQYMLQNKEQQRSEMMQEINERLESSKHKRNVVPFFKIRVCDCSVSNYPGEATITIWRPDLSTYDMLLEGHRYKVYSLSASNKTISSFSLRKQIHLTATRTTSWKETSISSEARSESLFSPREAIGCIKLDEFNRGQEADMALVVLSVNCFSNHSDNRLQDISIFASDCSQNVIQINTNGKAGHLKPNDIVGFVNLLYIRKDPVRNVHVLSVTQDTEIKPFTRIAHLRQTGLSIEDWTKRNPEHVKRLIAYTEDIPEHSNVTHTDLLTQSPAPYVLTPLIMRAELPNASVQSLPSNSAHNVLVTPCIRPIPGSYHEQSSPKVITGSIINVSIVSEASKTSNDIALCIDDGVQIWFTSINRQSFKVIDKLADAQVHSNLETLDLQVPLKVADLQAFVKKFVQFKQEKVYPILTVNRATPILKINAILMTASLIDPQSLYDKYLSWLQDQNTTHEKSTASPTDDEDYTIFFTTLIDITQIDSNADDFFLPMLQPEWDHFSDLFVSCMRQVTFKYTLKSSGSGWELETMEAIDPRQRTVDLLKQLDHILDL</sequence>
<evidence type="ECO:0000313" key="5">
    <source>
        <dbReference type="Proteomes" id="UP001479436"/>
    </source>
</evidence>
<dbReference type="SUPFAM" id="SSF81872">
    <property type="entry name" value="BRCA2 helical domain"/>
    <property type="match status" value="1"/>
</dbReference>
<feature type="compositionally biased region" description="Polar residues" evidence="1">
    <location>
        <begin position="139"/>
        <end position="149"/>
    </location>
</feature>
<feature type="compositionally biased region" description="Basic and acidic residues" evidence="1">
    <location>
        <begin position="389"/>
        <end position="398"/>
    </location>
</feature>
<feature type="region of interest" description="Disordered" evidence="1">
    <location>
        <begin position="1142"/>
        <end position="1229"/>
    </location>
</feature>
<feature type="domain" description="BRCA2 OB1" evidence="2">
    <location>
        <begin position="1495"/>
        <end position="1624"/>
    </location>
</feature>
<dbReference type="Pfam" id="PF09169">
    <property type="entry name" value="BRCA-2_helical"/>
    <property type="match status" value="1"/>
</dbReference>
<dbReference type="InterPro" id="IPR015252">
    <property type="entry name" value="BRCA2_hlx"/>
</dbReference>
<feature type="compositionally biased region" description="Polar residues" evidence="1">
    <location>
        <begin position="354"/>
        <end position="363"/>
    </location>
</feature>